<dbReference type="Gene3D" id="1.20.1250.20">
    <property type="entry name" value="MFS general substrate transporter like domains"/>
    <property type="match status" value="2"/>
</dbReference>
<gene>
    <name evidence="7" type="ORF">FRZ44_16750</name>
</gene>
<feature type="domain" description="Major facilitator superfamily (MFS) profile" evidence="6">
    <location>
        <begin position="199"/>
        <end position="380"/>
    </location>
</feature>
<feature type="transmembrane region" description="Helical" evidence="5">
    <location>
        <begin position="156"/>
        <end position="180"/>
    </location>
</feature>
<feature type="transmembrane region" description="Helical" evidence="5">
    <location>
        <begin position="235"/>
        <end position="253"/>
    </location>
</feature>
<dbReference type="PROSITE" id="PS50850">
    <property type="entry name" value="MFS"/>
    <property type="match status" value="1"/>
</dbReference>
<feature type="transmembrane region" description="Helical" evidence="5">
    <location>
        <begin position="323"/>
        <end position="344"/>
    </location>
</feature>
<evidence type="ECO:0000259" key="6">
    <source>
        <dbReference type="PROSITE" id="PS50850"/>
    </source>
</evidence>
<evidence type="ECO:0000313" key="7">
    <source>
        <dbReference type="EMBL" id="QEX16382.1"/>
    </source>
</evidence>
<organism evidence="7 8">
    <name type="scientific">Hypericibacter terrae</name>
    <dbReference type="NCBI Taxonomy" id="2602015"/>
    <lineage>
        <taxon>Bacteria</taxon>
        <taxon>Pseudomonadati</taxon>
        <taxon>Pseudomonadota</taxon>
        <taxon>Alphaproteobacteria</taxon>
        <taxon>Rhodospirillales</taxon>
        <taxon>Dongiaceae</taxon>
        <taxon>Hypericibacter</taxon>
    </lineage>
</organism>
<dbReference type="Pfam" id="PF00083">
    <property type="entry name" value="Sugar_tr"/>
    <property type="match status" value="1"/>
</dbReference>
<proteinExistence type="predicted"/>
<dbReference type="PANTHER" id="PTHR23521">
    <property type="entry name" value="TRANSPORTER MFS SUPERFAMILY"/>
    <property type="match status" value="1"/>
</dbReference>
<accession>A0A5J6MFZ6</accession>
<feature type="transmembrane region" description="Helical" evidence="5">
    <location>
        <begin position="131"/>
        <end position="150"/>
    </location>
</feature>
<dbReference type="Proteomes" id="UP000326202">
    <property type="component" value="Chromosome"/>
</dbReference>
<dbReference type="Pfam" id="PF07690">
    <property type="entry name" value="MFS_1"/>
    <property type="match status" value="1"/>
</dbReference>
<dbReference type="RefSeq" id="WP_151176747.1">
    <property type="nucleotide sequence ID" value="NZ_CP042906.1"/>
</dbReference>
<keyword evidence="3 5" id="KW-1133">Transmembrane helix</keyword>
<reference evidence="7 8" key="1">
    <citation type="submission" date="2019-08" db="EMBL/GenBank/DDBJ databases">
        <title>Hyperibacter terrae gen. nov., sp. nov. and Hyperibacter viscosus sp. nov., two new members in the family Rhodospirillaceae isolated from the rhizosphere of Hypericum perforatum.</title>
        <authorList>
            <person name="Noviana Z."/>
        </authorList>
    </citation>
    <scope>NUCLEOTIDE SEQUENCE [LARGE SCALE GENOMIC DNA]</scope>
    <source>
        <strain evidence="7 8">R5913</strain>
    </source>
</reference>
<dbReference type="CDD" id="cd17477">
    <property type="entry name" value="MFS_YcaD_like"/>
    <property type="match status" value="1"/>
</dbReference>
<dbReference type="InterPro" id="IPR011701">
    <property type="entry name" value="MFS"/>
</dbReference>
<dbReference type="InterPro" id="IPR036259">
    <property type="entry name" value="MFS_trans_sf"/>
</dbReference>
<sequence length="380" mass="40523">MRAVLLATAPLLIGVALIMAGNGLQGSLLALRATLEGFPASVTGIIMSGYYVGFLFGSQLTPKIVERVGHVRVFAALAATASMAILIQAVFVYWQSWTFFRALTGFCYSGLYVVIESWLNDRASNENRGRLLAGYTVIQAASIASGQLMLNLHDPAGFQLFTLVAILISASVLPVLLVSAPQPHFGESRKLSLRTLWRMSPLGTIGTFGAGLTLSGFSGMGAVYAKAIGFSVSEVSLYMALAVVGSAIFPWPLGWLADRFDRRRIITVLTTVLAVLCLAGLYVADVSRVGLLTIVFLYGGLGMPIYSLSVAHANDRLEPDQMVAASSSLMLAYGIGAILGPVTVGQAMQHLGPPGYFVYLAAAHVLIGLFAVWRMIRRPT</sequence>
<feature type="transmembrane region" description="Helical" evidence="5">
    <location>
        <begin position="356"/>
        <end position="376"/>
    </location>
</feature>
<keyword evidence="2 5" id="KW-0812">Transmembrane</keyword>
<comment type="subcellular location">
    <subcellularLocation>
        <location evidence="1">Membrane</location>
    </subcellularLocation>
</comment>
<dbReference type="InterPro" id="IPR020846">
    <property type="entry name" value="MFS_dom"/>
</dbReference>
<evidence type="ECO:0000313" key="8">
    <source>
        <dbReference type="Proteomes" id="UP000326202"/>
    </source>
</evidence>
<feature type="transmembrane region" description="Helical" evidence="5">
    <location>
        <begin position="100"/>
        <end position="119"/>
    </location>
</feature>
<dbReference type="SUPFAM" id="SSF103473">
    <property type="entry name" value="MFS general substrate transporter"/>
    <property type="match status" value="1"/>
</dbReference>
<dbReference type="GO" id="GO:0022857">
    <property type="term" value="F:transmembrane transporter activity"/>
    <property type="evidence" value="ECO:0007669"/>
    <property type="project" value="InterPro"/>
</dbReference>
<evidence type="ECO:0000256" key="3">
    <source>
        <dbReference type="ARBA" id="ARBA00022989"/>
    </source>
</evidence>
<keyword evidence="4 5" id="KW-0472">Membrane</keyword>
<evidence type="ECO:0000256" key="2">
    <source>
        <dbReference type="ARBA" id="ARBA00022692"/>
    </source>
</evidence>
<dbReference type="PANTHER" id="PTHR23521:SF3">
    <property type="entry name" value="MFS TRANSPORTER"/>
    <property type="match status" value="1"/>
</dbReference>
<evidence type="ECO:0000256" key="4">
    <source>
        <dbReference type="ARBA" id="ARBA00023136"/>
    </source>
</evidence>
<dbReference type="InterPro" id="IPR005828">
    <property type="entry name" value="MFS_sugar_transport-like"/>
</dbReference>
<evidence type="ECO:0000256" key="1">
    <source>
        <dbReference type="ARBA" id="ARBA00004370"/>
    </source>
</evidence>
<feature type="transmembrane region" description="Helical" evidence="5">
    <location>
        <begin position="201"/>
        <end position="223"/>
    </location>
</feature>
<evidence type="ECO:0000256" key="5">
    <source>
        <dbReference type="SAM" id="Phobius"/>
    </source>
</evidence>
<dbReference type="AlphaFoldDB" id="A0A5J6MFZ6"/>
<feature type="transmembrane region" description="Helical" evidence="5">
    <location>
        <begin position="265"/>
        <end position="284"/>
    </location>
</feature>
<dbReference type="GO" id="GO:0005886">
    <property type="term" value="C:plasma membrane"/>
    <property type="evidence" value="ECO:0007669"/>
    <property type="project" value="TreeGrafter"/>
</dbReference>
<dbReference type="EMBL" id="CP042906">
    <property type="protein sequence ID" value="QEX16382.1"/>
    <property type="molecule type" value="Genomic_DNA"/>
</dbReference>
<dbReference type="OrthoDB" id="9810614at2"/>
<name>A0A5J6MFZ6_9PROT</name>
<feature type="transmembrane region" description="Helical" evidence="5">
    <location>
        <begin position="73"/>
        <end position="94"/>
    </location>
</feature>
<keyword evidence="8" id="KW-1185">Reference proteome</keyword>
<dbReference type="InterPro" id="IPR047200">
    <property type="entry name" value="MFS_YcaD-like"/>
</dbReference>
<protein>
    <submittedName>
        <fullName evidence="7">MFS transporter</fullName>
    </submittedName>
</protein>
<dbReference type="KEGG" id="htq:FRZ44_16750"/>
<feature type="transmembrane region" description="Helical" evidence="5">
    <location>
        <begin position="290"/>
        <end position="311"/>
    </location>
</feature>
<feature type="transmembrane region" description="Helical" evidence="5">
    <location>
        <begin position="40"/>
        <end position="61"/>
    </location>
</feature>